<evidence type="ECO:0000256" key="1">
    <source>
        <dbReference type="SAM" id="SignalP"/>
    </source>
</evidence>
<dbReference type="OrthoDB" id="8004422at2"/>
<accession>A0A1H8AAZ1</accession>
<dbReference type="STRING" id="1036779.SAMN04515666_11829"/>
<protein>
    <recommendedName>
        <fullName evidence="4">DUF3829 domain-containing protein</fullName>
    </recommendedName>
</protein>
<feature type="chain" id="PRO_5011651526" description="DUF3829 domain-containing protein" evidence="1">
    <location>
        <begin position="29"/>
        <end position="317"/>
    </location>
</feature>
<reference evidence="3" key="1">
    <citation type="submission" date="2016-10" db="EMBL/GenBank/DDBJ databases">
        <authorList>
            <person name="Varghese N."/>
            <person name="Submissions S."/>
        </authorList>
    </citation>
    <scope>NUCLEOTIDE SEQUENCE [LARGE SCALE GENOMIC DNA]</scope>
    <source>
        <strain evidence="3">LMG 26383,CCUG 61248,R- 45681</strain>
    </source>
</reference>
<dbReference type="EMBL" id="FOAN01000018">
    <property type="protein sequence ID" value="SEM66978.1"/>
    <property type="molecule type" value="Genomic_DNA"/>
</dbReference>
<proteinExistence type="predicted"/>
<keyword evidence="1" id="KW-0732">Signal</keyword>
<dbReference type="InterPro" id="IPR024291">
    <property type="entry name" value="DUF3829"/>
</dbReference>
<dbReference type="Proteomes" id="UP000199664">
    <property type="component" value="Unassembled WGS sequence"/>
</dbReference>
<keyword evidence="3" id="KW-1185">Reference proteome</keyword>
<evidence type="ECO:0000313" key="3">
    <source>
        <dbReference type="Proteomes" id="UP000199664"/>
    </source>
</evidence>
<evidence type="ECO:0000313" key="2">
    <source>
        <dbReference type="EMBL" id="SEM66978.1"/>
    </source>
</evidence>
<sequence>MKASRLLSLSLAALLCSVSAAPPAFSQAAPQTAAKKPAQDPELQAAIAKSNAYTSLSNRTIRAIESWDRYKSWVDLKKGPTGKERYIDYGLYSLYDVKDEIAKAEAAAGQPPAQPELDAAVKRYIAAYQELAPLITRAERYYERKDYRGDNVAEGRELHAKMVPAAEAFLRERTVFGNQLNGYKKGIDARELAAIEASEGRQARWQLRNIMINARAVMDVMPSNEKPIVDLAAFDTALAGYSGAIKEMDAFKDKNASGVPMIDSSASSWLGNLRDFREKLGKSKGDVRKGAAGDANRIVSSYNMMVSMADSAARMIR</sequence>
<dbReference type="RefSeq" id="WP_091843307.1">
    <property type="nucleotide sequence ID" value="NZ_FOAN01000018.1"/>
</dbReference>
<gene>
    <name evidence="2" type="ORF">SAMN04515666_11829</name>
</gene>
<organism evidence="2 3">
    <name type="scientific">Bosea lupini</name>
    <dbReference type="NCBI Taxonomy" id="1036779"/>
    <lineage>
        <taxon>Bacteria</taxon>
        <taxon>Pseudomonadati</taxon>
        <taxon>Pseudomonadota</taxon>
        <taxon>Alphaproteobacteria</taxon>
        <taxon>Hyphomicrobiales</taxon>
        <taxon>Boseaceae</taxon>
        <taxon>Bosea</taxon>
    </lineage>
</organism>
<feature type="signal peptide" evidence="1">
    <location>
        <begin position="1"/>
        <end position="28"/>
    </location>
</feature>
<dbReference type="AlphaFoldDB" id="A0A1H8AAZ1"/>
<evidence type="ECO:0008006" key="4">
    <source>
        <dbReference type="Google" id="ProtNLM"/>
    </source>
</evidence>
<name>A0A1H8AAZ1_9HYPH</name>
<dbReference type="Pfam" id="PF12889">
    <property type="entry name" value="DUF3829"/>
    <property type="match status" value="1"/>
</dbReference>